<dbReference type="AlphaFoldDB" id="A0A1E3KWK3"/>
<keyword evidence="5" id="KW-1278">Translocase</keyword>
<evidence type="ECO:0000256" key="4">
    <source>
        <dbReference type="ARBA" id="ARBA00022840"/>
    </source>
</evidence>
<keyword evidence="8" id="KW-1185">Reference proteome</keyword>
<dbReference type="InterPro" id="IPR003439">
    <property type="entry name" value="ABC_transporter-like_ATP-bd"/>
</dbReference>
<dbReference type="GO" id="GO:0005524">
    <property type="term" value="F:ATP binding"/>
    <property type="evidence" value="ECO:0007669"/>
    <property type="project" value="UniProtKB-KW"/>
</dbReference>
<dbReference type="Gene3D" id="2.70.50.60">
    <property type="entry name" value="abc- transporter (atp binding component) like domain"/>
    <property type="match status" value="1"/>
</dbReference>
<dbReference type="PANTHER" id="PTHR46743:SF2">
    <property type="entry name" value="TEICHOIC ACIDS EXPORT ATP-BINDING PROTEIN TAGH"/>
    <property type="match status" value="1"/>
</dbReference>
<dbReference type="InterPro" id="IPR015860">
    <property type="entry name" value="ABC_transpr_TagH-like"/>
</dbReference>
<dbReference type="PATRIC" id="fig|1886670.3.peg.4758"/>
<evidence type="ECO:0000256" key="1">
    <source>
        <dbReference type="ARBA" id="ARBA00005417"/>
    </source>
</evidence>
<dbReference type="GO" id="GO:0140359">
    <property type="term" value="F:ABC-type transporter activity"/>
    <property type="evidence" value="ECO:0007669"/>
    <property type="project" value="InterPro"/>
</dbReference>
<dbReference type="SMART" id="SM00382">
    <property type="entry name" value="AAA"/>
    <property type="match status" value="1"/>
</dbReference>
<dbReference type="InterPro" id="IPR003593">
    <property type="entry name" value="AAA+_ATPase"/>
</dbReference>
<dbReference type="PROSITE" id="PS50893">
    <property type="entry name" value="ABC_TRANSPORTER_2"/>
    <property type="match status" value="1"/>
</dbReference>
<dbReference type="GO" id="GO:0016887">
    <property type="term" value="F:ATP hydrolysis activity"/>
    <property type="evidence" value="ECO:0007669"/>
    <property type="project" value="InterPro"/>
</dbReference>
<sequence length="404" mass="46195">MSEKTMIDVKNISKLYKLYLKPADRLKEALNPFKKKYHNDYMALNNISFEVKQKEIVGILGTNGSGKSTILKIITGLLTPTSGSVNVNGKISALLELGAGFNQELTGIENIYLNGTMMNLSKEEIDFKLQQILDFADIGDFVYQPVKTYSSGMFARLAFAVAINVEPDILIVDEALAVGDMFFQEKCYEKMKQMVQNGATILFVSHSLSAIRNFCSRAVWIEKGILREQGPADEICEKYKYFIEQKEAKTLAKSSDIQDSEDQFEVKLNNKIFMKSIKLNKDILMTGEDLLFTISLGFREKELKYGIGLIIYNEKGDIVTLFNTIRDDIELNQPYSMFNISIKNNDFLEGKYFISVHISDEMAMYAYDRNDYISEFRVISKKNLRGLPISEGYFRCKHQWEILD</sequence>
<gene>
    <name evidence="7" type="ORF">PTI45_04732</name>
</gene>
<evidence type="ECO:0000313" key="7">
    <source>
        <dbReference type="EMBL" id="ODP25932.1"/>
    </source>
</evidence>
<dbReference type="CDD" id="cd03220">
    <property type="entry name" value="ABC_KpsT_Wzt"/>
    <property type="match status" value="1"/>
</dbReference>
<dbReference type="RefSeq" id="WP_069330030.1">
    <property type="nucleotide sequence ID" value="NZ_MDER01000114.1"/>
</dbReference>
<evidence type="ECO:0000313" key="8">
    <source>
        <dbReference type="Proteomes" id="UP000094578"/>
    </source>
</evidence>
<protein>
    <submittedName>
        <fullName evidence="7">Glutamate transport ATP-binding protein GluA</fullName>
    </submittedName>
</protein>
<dbReference type="Gene3D" id="3.40.50.300">
    <property type="entry name" value="P-loop containing nucleotide triphosphate hydrolases"/>
    <property type="match status" value="1"/>
</dbReference>
<organism evidence="7 8">
    <name type="scientific">Paenibacillus nuruki</name>
    <dbReference type="NCBI Taxonomy" id="1886670"/>
    <lineage>
        <taxon>Bacteria</taxon>
        <taxon>Bacillati</taxon>
        <taxon>Bacillota</taxon>
        <taxon>Bacilli</taxon>
        <taxon>Bacillales</taxon>
        <taxon>Paenibacillaceae</taxon>
        <taxon>Paenibacillus</taxon>
    </lineage>
</organism>
<dbReference type="CDD" id="cd10147">
    <property type="entry name" value="Wzt_C-like"/>
    <property type="match status" value="1"/>
</dbReference>
<dbReference type="SUPFAM" id="SSF52540">
    <property type="entry name" value="P-loop containing nucleoside triphosphate hydrolases"/>
    <property type="match status" value="1"/>
</dbReference>
<dbReference type="STRING" id="1886670.PTI45_04732"/>
<evidence type="ECO:0000259" key="6">
    <source>
        <dbReference type="PROSITE" id="PS50893"/>
    </source>
</evidence>
<proteinExistence type="inferred from homology"/>
<comment type="caution">
    <text evidence="7">The sequence shown here is derived from an EMBL/GenBank/DDBJ whole genome shotgun (WGS) entry which is preliminary data.</text>
</comment>
<keyword evidence="3" id="KW-0547">Nucleotide-binding</keyword>
<keyword evidence="2" id="KW-0813">Transport</keyword>
<name>A0A1E3KWK3_9BACL</name>
<dbReference type="InterPro" id="IPR027417">
    <property type="entry name" value="P-loop_NTPase"/>
</dbReference>
<dbReference type="InterPro" id="IPR050683">
    <property type="entry name" value="Bact_Polysacc_Export_ATP-bd"/>
</dbReference>
<feature type="domain" description="ABC transporter" evidence="6">
    <location>
        <begin position="7"/>
        <end position="248"/>
    </location>
</feature>
<dbReference type="PANTHER" id="PTHR46743">
    <property type="entry name" value="TEICHOIC ACIDS EXPORT ATP-BINDING PROTEIN TAGH"/>
    <property type="match status" value="1"/>
</dbReference>
<comment type="similarity">
    <text evidence="1">Belongs to the ABC transporter superfamily.</text>
</comment>
<dbReference type="EMBL" id="MDER01000114">
    <property type="protein sequence ID" value="ODP25932.1"/>
    <property type="molecule type" value="Genomic_DNA"/>
</dbReference>
<keyword evidence="4 7" id="KW-0067">ATP-binding</keyword>
<dbReference type="InterPro" id="IPR029439">
    <property type="entry name" value="Wzt_C"/>
</dbReference>
<evidence type="ECO:0000256" key="5">
    <source>
        <dbReference type="ARBA" id="ARBA00022967"/>
    </source>
</evidence>
<reference evidence="7 8" key="1">
    <citation type="submission" date="2016-08" db="EMBL/GenBank/DDBJ databases">
        <title>Genome sequencing of Paenibacillus sp. TI45-13ar, isolated from Korean traditional nuruk.</title>
        <authorList>
            <person name="Kim S.-J."/>
        </authorList>
    </citation>
    <scope>NUCLEOTIDE SEQUENCE [LARGE SCALE GENOMIC DNA]</scope>
    <source>
        <strain evidence="7 8">TI45-13ar</strain>
    </source>
</reference>
<dbReference type="Pfam" id="PF00005">
    <property type="entry name" value="ABC_tran"/>
    <property type="match status" value="1"/>
</dbReference>
<evidence type="ECO:0000256" key="2">
    <source>
        <dbReference type="ARBA" id="ARBA00022448"/>
    </source>
</evidence>
<dbReference type="PROSITE" id="PS00211">
    <property type="entry name" value="ABC_TRANSPORTER_1"/>
    <property type="match status" value="1"/>
</dbReference>
<evidence type="ECO:0000256" key="3">
    <source>
        <dbReference type="ARBA" id="ARBA00022741"/>
    </source>
</evidence>
<accession>A0A1E3KWK3</accession>
<dbReference type="GO" id="GO:0016020">
    <property type="term" value="C:membrane"/>
    <property type="evidence" value="ECO:0007669"/>
    <property type="project" value="InterPro"/>
</dbReference>
<dbReference type="Proteomes" id="UP000094578">
    <property type="component" value="Unassembled WGS sequence"/>
</dbReference>
<dbReference type="InterPro" id="IPR017871">
    <property type="entry name" value="ABC_transporter-like_CS"/>
</dbReference>